<dbReference type="FunFam" id="3.90.930.12:FF:000001">
    <property type="entry name" value="50S ribosomal protein L6"/>
    <property type="match status" value="1"/>
</dbReference>
<dbReference type="Gene3D" id="3.90.930.12">
    <property type="entry name" value="Ribosomal protein L6, alpha-beta domain"/>
    <property type="match status" value="2"/>
</dbReference>
<dbReference type="PANTHER" id="PTHR11655">
    <property type="entry name" value="60S/50S RIBOSOMAL PROTEIN L6/L9"/>
    <property type="match status" value="1"/>
</dbReference>
<dbReference type="EMBL" id="FCOL02000022">
    <property type="protein sequence ID" value="SAL68552.1"/>
    <property type="molecule type" value="Genomic_DNA"/>
</dbReference>
<dbReference type="OrthoDB" id="9805007at2"/>
<evidence type="ECO:0000256" key="2">
    <source>
        <dbReference type="ARBA" id="ARBA00022730"/>
    </source>
</evidence>
<dbReference type="Proteomes" id="UP000054925">
    <property type="component" value="Unassembled WGS sequence"/>
</dbReference>
<dbReference type="HAMAP" id="MF_01365_B">
    <property type="entry name" value="Ribosomal_uL6_B"/>
    <property type="match status" value="1"/>
</dbReference>
<reference evidence="10" key="1">
    <citation type="submission" date="2016-01" db="EMBL/GenBank/DDBJ databases">
        <authorList>
            <person name="Peeters C."/>
        </authorList>
    </citation>
    <scope>NUCLEOTIDE SEQUENCE [LARGE SCALE GENOMIC DNA]</scope>
    <source>
        <strain evidence="10">LMG 22937</strain>
    </source>
</reference>
<dbReference type="InterPro" id="IPR002358">
    <property type="entry name" value="Ribosomal_uL6_CS"/>
</dbReference>
<evidence type="ECO:0000256" key="1">
    <source>
        <dbReference type="ARBA" id="ARBA00009356"/>
    </source>
</evidence>
<keyword evidence="11" id="KW-1185">Reference proteome</keyword>
<evidence type="ECO:0000256" key="3">
    <source>
        <dbReference type="ARBA" id="ARBA00022884"/>
    </source>
</evidence>
<dbReference type="Pfam" id="PF00347">
    <property type="entry name" value="Ribosomal_L6"/>
    <property type="match status" value="2"/>
</dbReference>
<dbReference type="InterPro" id="IPR020040">
    <property type="entry name" value="Ribosomal_uL6_a/b-dom"/>
</dbReference>
<evidence type="ECO:0000256" key="5">
    <source>
        <dbReference type="ARBA" id="ARBA00023274"/>
    </source>
</evidence>
<dbReference type="AlphaFoldDB" id="A0A158JI45"/>
<dbReference type="SUPFAM" id="SSF56053">
    <property type="entry name" value="Ribosomal protein L6"/>
    <property type="match status" value="2"/>
</dbReference>
<feature type="domain" description="Large ribosomal subunit protein uL6 alpha-beta" evidence="9">
    <location>
        <begin position="12"/>
        <end position="82"/>
    </location>
</feature>
<accession>A0A158JI45</accession>
<keyword evidence="2 6" id="KW-0699">rRNA-binding</keyword>
<evidence type="ECO:0000256" key="4">
    <source>
        <dbReference type="ARBA" id="ARBA00022980"/>
    </source>
</evidence>
<dbReference type="GO" id="GO:0019843">
    <property type="term" value="F:rRNA binding"/>
    <property type="evidence" value="ECO:0007669"/>
    <property type="project" value="UniProtKB-UniRule"/>
</dbReference>
<organism evidence="10 11">
    <name type="scientific">Caballeronia terrestris</name>
    <dbReference type="NCBI Taxonomy" id="1226301"/>
    <lineage>
        <taxon>Bacteria</taxon>
        <taxon>Pseudomonadati</taxon>
        <taxon>Pseudomonadota</taxon>
        <taxon>Betaproteobacteria</taxon>
        <taxon>Burkholderiales</taxon>
        <taxon>Burkholderiaceae</taxon>
        <taxon>Caballeronia</taxon>
    </lineage>
</organism>
<gene>
    <name evidence="6" type="primary">rplF</name>
    <name evidence="10" type="ORF">AWB67_03848</name>
</gene>
<dbReference type="PIRSF" id="PIRSF002162">
    <property type="entry name" value="Ribosomal_L6"/>
    <property type="match status" value="1"/>
</dbReference>
<dbReference type="InterPro" id="IPR019906">
    <property type="entry name" value="Ribosomal_uL6_bac-type"/>
</dbReference>
<feature type="domain" description="Large ribosomal subunit protein uL6 alpha-beta" evidence="9">
    <location>
        <begin position="90"/>
        <end position="164"/>
    </location>
</feature>
<dbReference type="FunFam" id="3.90.930.12:FF:000002">
    <property type="entry name" value="50S ribosomal protein L6"/>
    <property type="match status" value="1"/>
</dbReference>
<name>A0A158JI45_9BURK</name>
<evidence type="ECO:0000256" key="7">
    <source>
        <dbReference type="RuleBase" id="RU003869"/>
    </source>
</evidence>
<keyword evidence="3 6" id="KW-0694">RNA-binding</keyword>
<evidence type="ECO:0000256" key="6">
    <source>
        <dbReference type="HAMAP-Rule" id="MF_01365"/>
    </source>
</evidence>
<dbReference type="InterPro" id="IPR000702">
    <property type="entry name" value="Ribosomal_uL6-like"/>
</dbReference>
<evidence type="ECO:0000256" key="8">
    <source>
        <dbReference type="RuleBase" id="RU003870"/>
    </source>
</evidence>
<comment type="caution">
    <text evidence="10">The sequence shown here is derived from an EMBL/GenBank/DDBJ whole genome shotgun (WGS) entry which is preliminary data.</text>
</comment>
<dbReference type="NCBIfam" id="TIGR03654">
    <property type="entry name" value="L6_bact"/>
    <property type="match status" value="1"/>
</dbReference>
<evidence type="ECO:0000259" key="9">
    <source>
        <dbReference type="Pfam" id="PF00347"/>
    </source>
</evidence>
<sequence>MSRVGKSPIALPQGAEVALSGDVITVKGPLGTISRAANRLVKVENDNGTLNFAPTDESREANAMSGTMRALVANMVNGVTKGFERKLTLVGVGYRAQAQGDKLNLSLGFSHPVVHQMPEGVKAETPTQTEIVIKGIDKQQVGQVAAEVRGYRPPEPYKGKGVRYAGEVVILKETKKK</sequence>
<evidence type="ECO:0000313" key="10">
    <source>
        <dbReference type="EMBL" id="SAL68552.1"/>
    </source>
</evidence>
<dbReference type="GO" id="GO:0003735">
    <property type="term" value="F:structural constituent of ribosome"/>
    <property type="evidence" value="ECO:0007669"/>
    <property type="project" value="UniProtKB-UniRule"/>
</dbReference>
<evidence type="ECO:0000313" key="11">
    <source>
        <dbReference type="Proteomes" id="UP000054925"/>
    </source>
</evidence>
<protein>
    <recommendedName>
        <fullName evidence="6">Large ribosomal subunit protein uL6</fullName>
    </recommendedName>
</protein>
<dbReference type="InterPro" id="IPR036789">
    <property type="entry name" value="Ribosomal_uL6-like_a/b-dom_sf"/>
</dbReference>
<dbReference type="GO" id="GO:0022625">
    <property type="term" value="C:cytosolic large ribosomal subunit"/>
    <property type="evidence" value="ECO:0007669"/>
    <property type="project" value="UniProtKB-UniRule"/>
</dbReference>
<comment type="similarity">
    <text evidence="1 6 7">Belongs to the universal ribosomal protein uL6 family.</text>
</comment>
<comment type="function">
    <text evidence="6 8">This protein binds to the 23S rRNA, and is important in its secondary structure. It is located near the subunit interface in the base of the L7/L12 stalk, and near the tRNA binding site of the peptidyltransferase center.</text>
</comment>
<dbReference type="PROSITE" id="PS00525">
    <property type="entry name" value="RIBOSOMAL_L6_1"/>
    <property type="match status" value="1"/>
</dbReference>
<dbReference type="GO" id="GO:0002181">
    <property type="term" value="P:cytoplasmic translation"/>
    <property type="evidence" value="ECO:0007669"/>
    <property type="project" value="TreeGrafter"/>
</dbReference>
<dbReference type="RefSeq" id="WP_087657794.1">
    <property type="nucleotide sequence ID" value="NZ_FCOL02000022.1"/>
</dbReference>
<dbReference type="PANTHER" id="PTHR11655:SF14">
    <property type="entry name" value="LARGE RIBOSOMAL SUBUNIT PROTEIN UL6M"/>
    <property type="match status" value="1"/>
</dbReference>
<keyword evidence="5 6" id="KW-0687">Ribonucleoprotein</keyword>
<comment type="subunit">
    <text evidence="6">Part of the 50S ribosomal subunit.</text>
</comment>
<keyword evidence="4 6" id="KW-0689">Ribosomal protein</keyword>
<proteinExistence type="inferred from homology"/>
<dbReference type="PRINTS" id="PR00059">
    <property type="entry name" value="RIBOSOMALL6"/>
</dbReference>